<feature type="domain" description="FF" evidence="9">
    <location>
        <begin position="555"/>
        <end position="615"/>
    </location>
</feature>
<dbReference type="OMA" id="VYDMWVA"/>
<feature type="compositionally biased region" description="Pro residues" evidence="7">
    <location>
        <begin position="38"/>
        <end position="52"/>
    </location>
</feature>
<feature type="compositionally biased region" description="Basic and acidic residues" evidence="7">
    <location>
        <begin position="340"/>
        <end position="351"/>
    </location>
</feature>
<evidence type="ECO:0000256" key="2">
    <source>
        <dbReference type="ARBA" id="ARBA00022664"/>
    </source>
</evidence>
<organism evidence="10">
    <name type="scientific">Amphimedon queenslandica</name>
    <name type="common">Sponge</name>
    <dbReference type="NCBI Taxonomy" id="400682"/>
    <lineage>
        <taxon>Eukaryota</taxon>
        <taxon>Metazoa</taxon>
        <taxon>Porifera</taxon>
        <taxon>Demospongiae</taxon>
        <taxon>Heteroscleromorpha</taxon>
        <taxon>Haplosclerida</taxon>
        <taxon>Niphatidae</taxon>
        <taxon>Amphimedon</taxon>
    </lineage>
</organism>
<dbReference type="GO" id="GO:0003723">
    <property type="term" value="F:RNA binding"/>
    <property type="evidence" value="ECO:0007669"/>
    <property type="project" value="TreeGrafter"/>
</dbReference>
<sequence>MANYPPPPGHPPPGMFGGGGFPPGHPPGNRPPFNTGLLPPPPPTQFMPPPGGQMPGGQMHGGQMPFPGQMPGLPPGMPPPGMPPPAQVPSQPGIPPPTQMGFGGQIPPHQLPPGMQPPHNIGPASVPTGMMPQQIQLQQDPAGMMASTSMPSLVSQQYLQQQPVMPVLQQPAVLEVPVPQMSKSVSPVPRDTLASSKSSSPPSIKPPEVKKKKKKKKEKKLSGPWSMHNAPDGRTYYYNSETKQSSWQKPDELKTKAESLLSKCLWKEYKNDSGKIYYYNSETKESTWTLPKELEQLRAEASKLEEEESSGESVTDSSDDEEKPEEAEKVQEDSQPVYANHEEAKQAFKDLLKEKNIPSTSTWDQAMKQIIEDPRYKAIKKMNEKKQVFNMYKTQKAKEEKEEQRQVAKKNREELRKVLEEHEEIHSQTRWRRVSDIFEDHPLWKAMTHDDRKNVFEDVIFALGEREKERERQQRERNCQVLLKIFDAMDFMTYKTTWAQAYKALQDHPIYTSDDELQVMDKEHILDTFENHIRKLEKEEAENKKKEKDREKRLQRKRREAFQLLLEELHESERLTSTSYWKTLYPAFSQDQRYTDMIGQPGSTPLDLFKFYVEDLRLRFHEEKKIIKEILKDRNFSVELSTSIEEFKTVIFSDERSNGVDKGNLTTAFDIYIEKAEAREKERLKAEEKKQKKRESAFKQMLKEADPPIESTDNWEDVRSRFMGQPGFEQIPEESARLSVFKEFLKTVKELGERDDTDEEKEAMAAKEPKEKKSKSVKEKEKKTSHRSHKKTKKRKRSKSVSSGSDDDDRGHYHSRRRSPSYSMSEGEERDSRKSKKHKKKSKKKRHHSSSESEGEIRSSGPSSSKKAKRSKHDDHDHQKKQKVDTSSKSQPLPAAYSSASEGEIQD</sequence>
<feature type="coiled-coil region" evidence="6">
    <location>
        <begin position="519"/>
        <end position="558"/>
    </location>
</feature>
<dbReference type="GO" id="GO:0071004">
    <property type="term" value="C:U2-type prespliceosome"/>
    <property type="evidence" value="ECO:0007669"/>
    <property type="project" value="TreeGrafter"/>
</dbReference>
<accession>A0A1X7VUB3</accession>
<dbReference type="Gene3D" id="1.10.10.440">
    <property type="entry name" value="FF domain"/>
    <property type="match status" value="5"/>
</dbReference>
<dbReference type="SUPFAM" id="SSF51045">
    <property type="entry name" value="WW domain"/>
    <property type="match status" value="2"/>
</dbReference>
<protein>
    <recommendedName>
        <fullName evidence="12">Pre-mRNA-processing factor 40 homolog B</fullName>
    </recommendedName>
</protein>
<feature type="domain" description="FF" evidence="9">
    <location>
        <begin position="338"/>
        <end position="395"/>
    </location>
</feature>
<dbReference type="SUPFAM" id="SSF81698">
    <property type="entry name" value="FF domain"/>
    <property type="match status" value="5"/>
</dbReference>
<dbReference type="KEGG" id="aqu:100636896"/>
<dbReference type="Proteomes" id="UP000007879">
    <property type="component" value="Unassembled WGS sequence"/>
</dbReference>
<feature type="region of interest" description="Disordered" evidence="7">
    <location>
        <begin position="751"/>
        <end position="907"/>
    </location>
</feature>
<dbReference type="EnsemblMetazoa" id="Aqu2.1.43687_001">
    <property type="protein sequence ID" value="Aqu2.1.43687_001"/>
    <property type="gene ID" value="Aqu2.1.43687"/>
</dbReference>
<gene>
    <name evidence="10" type="primary">100636896</name>
</gene>
<dbReference type="FunFam" id="1.10.10.440:FF:000003">
    <property type="entry name" value="Pre-mRNA processing factor 40 homolog A"/>
    <property type="match status" value="1"/>
</dbReference>
<dbReference type="FunFam" id="1.10.10.440:FF:000013">
    <property type="entry name" value="pre-mRNA-processing protein 40A isoform X1"/>
    <property type="match status" value="1"/>
</dbReference>
<evidence type="ECO:0000256" key="5">
    <source>
        <dbReference type="ARBA" id="ARBA00023242"/>
    </source>
</evidence>
<feature type="compositionally biased region" description="Basic residues" evidence="7">
    <location>
        <begin position="210"/>
        <end position="219"/>
    </location>
</feature>
<dbReference type="AlphaFoldDB" id="A0A1X7VUB3"/>
<dbReference type="EnsemblMetazoa" id="XM_011404534.2">
    <property type="protein sequence ID" value="XP_011402836.2"/>
    <property type="gene ID" value="LOC100636896"/>
</dbReference>
<evidence type="ECO:0000313" key="10">
    <source>
        <dbReference type="EnsemblMetazoa" id="Aqu2.1.43687_001"/>
    </source>
</evidence>
<keyword evidence="5" id="KW-0539">Nucleus</keyword>
<dbReference type="CDD" id="cd00201">
    <property type="entry name" value="WW"/>
    <property type="match status" value="2"/>
</dbReference>
<evidence type="ECO:0000259" key="9">
    <source>
        <dbReference type="PROSITE" id="PS51676"/>
    </source>
</evidence>
<dbReference type="PROSITE" id="PS01159">
    <property type="entry name" value="WW_DOMAIN_1"/>
    <property type="match status" value="2"/>
</dbReference>
<dbReference type="STRING" id="400682.A0A1X7VUB3"/>
<dbReference type="InterPro" id="IPR036517">
    <property type="entry name" value="FF_domain_sf"/>
</dbReference>
<dbReference type="eggNOG" id="KOG0152">
    <property type="taxonomic scope" value="Eukaryota"/>
</dbReference>
<dbReference type="SMART" id="SM00456">
    <property type="entry name" value="WW"/>
    <property type="match status" value="2"/>
</dbReference>
<feature type="compositionally biased region" description="Basic residues" evidence="7">
    <location>
        <begin position="783"/>
        <end position="799"/>
    </location>
</feature>
<name>A0A1X7VUB3_AMPQE</name>
<evidence type="ECO:0000313" key="11">
    <source>
        <dbReference type="Proteomes" id="UP000007879"/>
    </source>
</evidence>
<keyword evidence="4" id="KW-0508">mRNA splicing</keyword>
<dbReference type="InParanoid" id="A0A1X7VUB3"/>
<feature type="domain" description="WW" evidence="8">
    <location>
        <begin position="219"/>
        <end position="252"/>
    </location>
</feature>
<feature type="compositionally biased region" description="Polar residues" evidence="7">
    <location>
        <begin position="237"/>
        <end position="248"/>
    </location>
</feature>
<dbReference type="Pfam" id="PF00397">
    <property type="entry name" value="WW"/>
    <property type="match status" value="2"/>
</dbReference>
<feature type="compositionally biased region" description="Pro residues" evidence="7">
    <location>
        <begin position="1"/>
        <end position="14"/>
    </location>
</feature>
<dbReference type="PROSITE" id="PS51676">
    <property type="entry name" value="FF"/>
    <property type="match status" value="4"/>
</dbReference>
<evidence type="ECO:0000256" key="6">
    <source>
        <dbReference type="SAM" id="Coils"/>
    </source>
</evidence>
<evidence type="ECO:0000256" key="7">
    <source>
        <dbReference type="SAM" id="MobiDB-lite"/>
    </source>
</evidence>
<dbReference type="OrthoDB" id="187617at2759"/>
<dbReference type="Pfam" id="PF25432">
    <property type="entry name" value="FF_PRPF40A"/>
    <property type="match status" value="1"/>
</dbReference>
<dbReference type="Pfam" id="PF01846">
    <property type="entry name" value="FF"/>
    <property type="match status" value="4"/>
</dbReference>
<keyword evidence="6" id="KW-0175">Coiled coil</keyword>
<keyword evidence="3" id="KW-0677">Repeat</keyword>
<feature type="region of interest" description="Disordered" evidence="7">
    <location>
        <begin position="1"/>
        <end position="62"/>
    </location>
</feature>
<dbReference type="PANTHER" id="PTHR11864">
    <property type="entry name" value="PRE-MRNA-PROCESSING PROTEIN PRP40"/>
    <property type="match status" value="1"/>
</dbReference>
<feature type="compositionally biased region" description="Basic and acidic residues" evidence="7">
    <location>
        <begin position="685"/>
        <end position="706"/>
    </location>
</feature>
<reference evidence="10" key="2">
    <citation type="submission" date="2017-05" db="UniProtKB">
        <authorList>
            <consortium name="EnsemblMetazoa"/>
        </authorList>
    </citation>
    <scope>IDENTIFICATION</scope>
</reference>
<feature type="domain" description="FF" evidence="9">
    <location>
        <begin position="406"/>
        <end position="462"/>
    </location>
</feature>
<feature type="region of interest" description="Disordered" evidence="7">
    <location>
        <begin position="298"/>
        <end position="351"/>
    </location>
</feature>
<dbReference type="PROSITE" id="PS50020">
    <property type="entry name" value="WW_DOMAIN_2"/>
    <property type="match status" value="2"/>
</dbReference>
<keyword evidence="2" id="KW-0507">mRNA processing</keyword>
<feature type="domain" description="FF" evidence="9">
    <location>
        <begin position="691"/>
        <end position="747"/>
    </location>
</feature>
<dbReference type="GO" id="GO:0005685">
    <property type="term" value="C:U1 snRNP"/>
    <property type="evidence" value="ECO:0007669"/>
    <property type="project" value="TreeGrafter"/>
</dbReference>
<evidence type="ECO:0000256" key="3">
    <source>
        <dbReference type="ARBA" id="ARBA00022737"/>
    </source>
</evidence>
<dbReference type="InterPro" id="IPR002713">
    <property type="entry name" value="FF_domain"/>
</dbReference>
<feature type="coiled-coil region" evidence="6">
    <location>
        <begin position="394"/>
        <end position="425"/>
    </location>
</feature>
<feature type="compositionally biased region" description="Basic residues" evidence="7">
    <location>
        <begin position="833"/>
        <end position="848"/>
    </location>
</feature>
<comment type="subcellular location">
    <subcellularLocation>
        <location evidence="1">Nucleus</location>
    </subcellularLocation>
</comment>
<keyword evidence="11" id="KW-1185">Reference proteome</keyword>
<feature type="region of interest" description="Disordered" evidence="7">
    <location>
        <begin position="181"/>
        <end position="254"/>
    </location>
</feature>
<dbReference type="InterPro" id="IPR039726">
    <property type="entry name" value="Prp40-like"/>
</dbReference>
<proteinExistence type="predicted"/>
<dbReference type="Gene3D" id="2.20.70.10">
    <property type="match status" value="2"/>
</dbReference>
<evidence type="ECO:0008006" key="12">
    <source>
        <dbReference type="Google" id="ProtNLM"/>
    </source>
</evidence>
<feature type="domain" description="WW" evidence="8">
    <location>
        <begin position="266"/>
        <end position="293"/>
    </location>
</feature>
<evidence type="ECO:0000256" key="1">
    <source>
        <dbReference type="ARBA" id="ARBA00004123"/>
    </source>
</evidence>
<dbReference type="GO" id="GO:0045292">
    <property type="term" value="P:mRNA cis splicing, via spliceosome"/>
    <property type="evidence" value="ECO:0007669"/>
    <property type="project" value="InterPro"/>
</dbReference>
<feature type="compositionally biased region" description="Basic and acidic residues" evidence="7">
    <location>
        <begin position="872"/>
        <end position="886"/>
    </location>
</feature>
<dbReference type="PANTHER" id="PTHR11864:SF0">
    <property type="entry name" value="PRP40 PRE-MRNA PROCESSING FACTOR 40 HOMOLOG A (YEAST)"/>
    <property type="match status" value="1"/>
</dbReference>
<dbReference type="InterPro" id="IPR001202">
    <property type="entry name" value="WW_dom"/>
</dbReference>
<dbReference type="InterPro" id="IPR036020">
    <property type="entry name" value="WW_dom_sf"/>
</dbReference>
<evidence type="ECO:0000259" key="8">
    <source>
        <dbReference type="PROSITE" id="PS50020"/>
    </source>
</evidence>
<feature type="compositionally biased region" description="Basic and acidic residues" evidence="7">
    <location>
        <begin position="762"/>
        <end position="782"/>
    </location>
</feature>
<feature type="region of interest" description="Disordered" evidence="7">
    <location>
        <begin position="685"/>
        <end position="713"/>
    </location>
</feature>
<dbReference type="SMART" id="SM00441">
    <property type="entry name" value="FF"/>
    <property type="match status" value="5"/>
</dbReference>
<evidence type="ECO:0000256" key="4">
    <source>
        <dbReference type="ARBA" id="ARBA00023187"/>
    </source>
</evidence>
<reference evidence="11" key="1">
    <citation type="journal article" date="2010" name="Nature">
        <title>The Amphimedon queenslandica genome and the evolution of animal complexity.</title>
        <authorList>
            <person name="Srivastava M."/>
            <person name="Simakov O."/>
            <person name="Chapman J."/>
            <person name="Fahey B."/>
            <person name="Gauthier M.E."/>
            <person name="Mitros T."/>
            <person name="Richards G.S."/>
            <person name="Conaco C."/>
            <person name="Dacre M."/>
            <person name="Hellsten U."/>
            <person name="Larroux C."/>
            <person name="Putnam N.H."/>
            <person name="Stanke M."/>
            <person name="Adamska M."/>
            <person name="Darling A."/>
            <person name="Degnan S.M."/>
            <person name="Oakley T.H."/>
            <person name="Plachetzki D.C."/>
            <person name="Zhai Y."/>
            <person name="Adamski M."/>
            <person name="Calcino A."/>
            <person name="Cummins S.F."/>
            <person name="Goodstein D.M."/>
            <person name="Harris C."/>
            <person name="Jackson D.J."/>
            <person name="Leys S.P."/>
            <person name="Shu S."/>
            <person name="Woodcroft B.J."/>
            <person name="Vervoort M."/>
            <person name="Kosik K.S."/>
            <person name="Manning G."/>
            <person name="Degnan B.M."/>
            <person name="Rokhsar D.S."/>
        </authorList>
    </citation>
    <scope>NUCLEOTIDE SEQUENCE [LARGE SCALE GENOMIC DNA]</scope>
</reference>